<organism evidence="7 8">
    <name type="scientific">Aphidius gifuensis</name>
    <name type="common">Parasitoid wasp</name>
    <dbReference type="NCBI Taxonomy" id="684658"/>
    <lineage>
        <taxon>Eukaryota</taxon>
        <taxon>Metazoa</taxon>
        <taxon>Ecdysozoa</taxon>
        <taxon>Arthropoda</taxon>
        <taxon>Hexapoda</taxon>
        <taxon>Insecta</taxon>
        <taxon>Pterygota</taxon>
        <taxon>Neoptera</taxon>
        <taxon>Endopterygota</taxon>
        <taxon>Hymenoptera</taxon>
        <taxon>Apocrita</taxon>
        <taxon>Ichneumonoidea</taxon>
        <taxon>Braconidae</taxon>
        <taxon>Aphidiinae</taxon>
        <taxon>Aphidius</taxon>
    </lineage>
</organism>
<feature type="transmembrane region" description="Helical" evidence="5">
    <location>
        <begin position="174"/>
        <end position="191"/>
    </location>
</feature>
<keyword evidence="8" id="KW-1185">Reference proteome</keyword>
<keyword evidence="4 5" id="KW-0472">Membrane</keyword>
<feature type="transmembrane region" description="Helical" evidence="5">
    <location>
        <begin position="203"/>
        <end position="220"/>
    </location>
</feature>
<dbReference type="InterPro" id="IPR029485">
    <property type="entry name" value="CAT_C"/>
</dbReference>
<feature type="transmembrane region" description="Helical" evidence="5">
    <location>
        <begin position="565"/>
        <end position="586"/>
    </location>
</feature>
<dbReference type="Pfam" id="PF13520">
    <property type="entry name" value="AA_permease_2"/>
    <property type="match status" value="1"/>
</dbReference>
<feature type="transmembrane region" description="Helical" evidence="5">
    <location>
        <begin position="397"/>
        <end position="418"/>
    </location>
</feature>
<evidence type="ECO:0000256" key="2">
    <source>
        <dbReference type="ARBA" id="ARBA00022692"/>
    </source>
</evidence>
<dbReference type="GO" id="GO:0061459">
    <property type="term" value="F:L-arginine transmembrane transporter activity"/>
    <property type="evidence" value="ECO:0007669"/>
    <property type="project" value="TreeGrafter"/>
</dbReference>
<evidence type="ECO:0000313" key="8">
    <source>
        <dbReference type="Proteomes" id="UP000639338"/>
    </source>
</evidence>
<feature type="transmembrane region" description="Helical" evidence="5">
    <location>
        <begin position="424"/>
        <end position="443"/>
    </location>
</feature>
<feature type="transmembrane region" description="Helical" evidence="5">
    <location>
        <begin position="498"/>
        <end position="521"/>
    </location>
</feature>
<evidence type="ECO:0000256" key="1">
    <source>
        <dbReference type="ARBA" id="ARBA00004141"/>
    </source>
</evidence>
<sequence length="639" mass="70026">MASSSWWRALVRRRVEDKDDRQTEMARVMGVLDLTMLGVGATLGLGVYTLAGQIAKEYAGPAVCISFLIAAIASGLSAICYAEFASRVPKSGSAYAYSYVTVGEFIAFVIGWNLIFEYIIGTAAVARSFSQYVDTLFGHKMSDYLRSIFALNLNDLTKSLTGTETNYFGDYVDFFAFMVVMVLTIFLSIGIKESSTLNRVCGTANVGTILIIIIVGFIQADTENWQLPANSTSSHFNETIIIKNETANNTNKIKTDNGGFMPFGIDGIVQGAAHAFFGLVGFDSIASCGEEAINPKKNIPISIVLAIIIATIAYLLVSIVLTLMVPYYNVDAKTAFPSAFEKVGVKVIGKIVNVGGICALITSLIGAMFPLPRILYSMASDGLLFKRFSIINKKTQTPLFATIVSGTLIGFMTLIFDVEQLADLASTGTLLAYSIVAMSVLFLRYQKNDDTNDDKRSDDTITSTESSISNDEICLSNYLGQVFNTKNIKEPTFISGQIACIAIDLFTFFSITFGIISLMIFSNDKSFLNDHKIIGYSLLIFIGVLMLLCIVSMSRQPVAKVDINFKVPLAPFLPCLSIFVNALLMANLESTTWLRFMAWLCVGLGIYFFYGIKNSVQGQRDKRMQLEAEPEKFNPKSCD</sequence>
<accession>A0A835CUJ9</accession>
<feature type="domain" description="Cationic amino acid transporter C-terminal" evidence="6">
    <location>
        <begin position="565"/>
        <end position="615"/>
    </location>
</feature>
<dbReference type="PIRSF" id="PIRSF006060">
    <property type="entry name" value="AA_transporter"/>
    <property type="match status" value="1"/>
</dbReference>
<dbReference type="OrthoDB" id="3900342at2759"/>
<dbReference type="GO" id="GO:0097638">
    <property type="term" value="P:L-arginine import across plasma membrane"/>
    <property type="evidence" value="ECO:0007669"/>
    <property type="project" value="TreeGrafter"/>
</dbReference>
<dbReference type="FunFam" id="1.20.1740.10:FF:000010">
    <property type="entry name" value="probable cationic amino acid transporter"/>
    <property type="match status" value="1"/>
</dbReference>
<keyword evidence="2 5" id="KW-0812">Transmembrane</keyword>
<dbReference type="AlphaFoldDB" id="A0A835CUJ9"/>
<dbReference type="GO" id="GO:0000064">
    <property type="term" value="F:L-ornithine transmembrane transporter activity"/>
    <property type="evidence" value="ECO:0007669"/>
    <property type="project" value="TreeGrafter"/>
</dbReference>
<dbReference type="GO" id="GO:0005886">
    <property type="term" value="C:plasma membrane"/>
    <property type="evidence" value="ECO:0007669"/>
    <property type="project" value="TreeGrafter"/>
</dbReference>
<feature type="transmembrane region" description="Helical" evidence="5">
    <location>
        <begin position="31"/>
        <end position="52"/>
    </location>
</feature>
<evidence type="ECO:0000256" key="4">
    <source>
        <dbReference type="ARBA" id="ARBA00023136"/>
    </source>
</evidence>
<reference evidence="7 8" key="1">
    <citation type="submission" date="2020-08" db="EMBL/GenBank/DDBJ databases">
        <title>Aphidius gifuensis genome sequencing and assembly.</title>
        <authorList>
            <person name="Du Z."/>
        </authorList>
    </citation>
    <scope>NUCLEOTIDE SEQUENCE [LARGE SCALE GENOMIC DNA]</scope>
    <source>
        <strain evidence="7">YNYX2018</strain>
        <tissue evidence="7">Adults</tissue>
    </source>
</reference>
<name>A0A835CUJ9_APHGI</name>
<dbReference type="GO" id="GO:0015189">
    <property type="term" value="F:L-lysine transmembrane transporter activity"/>
    <property type="evidence" value="ECO:0007669"/>
    <property type="project" value="TreeGrafter"/>
</dbReference>
<feature type="transmembrane region" description="Helical" evidence="5">
    <location>
        <begin position="303"/>
        <end position="328"/>
    </location>
</feature>
<proteinExistence type="predicted"/>
<feature type="transmembrane region" description="Helical" evidence="5">
    <location>
        <begin position="94"/>
        <end position="115"/>
    </location>
</feature>
<dbReference type="EMBL" id="JACMRX010000001">
    <property type="protein sequence ID" value="KAF7996229.1"/>
    <property type="molecule type" value="Genomic_DNA"/>
</dbReference>
<dbReference type="Gene3D" id="1.20.1740.10">
    <property type="entry name" value="Amino acid/polyamine transporter I"/>
    <property type="match status" value="2"/>
</dbReference>
<dbReference type="Pfam" id="PF13906">
    <property type="entry name" value="AA_permease_C"/>
    <property type="match status" value="1"/>
</dbReference>
<evidence type="ECO:0000313" key="7">
    <source>
        <dbReference type="EMBL" id="KAF7996229.1"/>
    </source>
</evidence>
<dbReference type="InterPro" id="IPR002293">
    <property type="entry name" value="AA/rel_permease1"/>
</dbReference>
<feature type="transmembrane region" description="Helical" evidence="5">
    <location>
        <begin position="260"/>
        <end position="282"/>
    </location>
</feature>
<dbReference type="Proteomes" id="UP000639338">
    <property type="component" value="Unassembled WGS sequence"/>
</dbReference>
<comment type="subcellular location">
    <subcellularLocation>
        <location evidence="1">Membrane</location>
        <topology evidence="1">Multi-pass membrane protein</topology>
    </subcellularLocation>
</comment>
<protein>
    <recommendedName>
        <fullName evidence="6">Cationic amino acid transporter C-terminal domain-containing protein</fullName>
    </recommendedName>
</protein>
<dbReference type="PANTHER" id="PTHR43243:SF95">
    <property type="entry name" value="LD37241P"/>
    <property type="match status" value="1"/>
</dbReference>
<keyword evidence="3 5" id="KW-1133">Transmembrane helix</keyword>
<feature type="transmembrane region" description="Helical" evidence="5">
    <location>
        <begin position="533"/>
        <end position="553"/>
    </location>
</feature>
<evidence type="ECO:0000256" key="3">
    <source>
        <dbReference type="ARBA" id="ARBA00022989"/>
    </source>
</evidence>
<gene>
    <name evidence="7" type="ORF">HCN44_001861</name>
</gene>
<feature type="transmembrane region" description="Helical" evidence="5">
    <location>
        <begin position="58"/>
        <end position="82"/>
    </location>
</feature>
<comment type="caution">
    <text evidence="7">The sequence shown here is derived from an EMBL/GenBank/DDBJ whole genome shotgun (WGS) entry which is preliminary data.</text>
</comment>
<feature type="transmembrane region" description="Helical" evidence="5">
    <location>
        <begin position="592"/>
        <end position="612"/>
    </location>
</feature>
<evidence type="ECO:0000256" key="5">
    <source>
        <dbReference type="SAM" id="Phobius"/>
    </source>
</evidence>
<evidence type="ECO:0000259" key="6">
    <source>
        <dbReference type="Pfam" id="PF13906"/>
    </source>
</evidence>
<dbReference type="PANTHER" id="PTHR43243">
    <property type="entry name" value="INNER MEMBRANE TRANSPORTER YGJI-RELATED"/>
    <property type="match status" value="1"/>
</dbReference>
<feature type="transmembrane region" description="Helical" evidence="5">
    <location>
        <begin position="348"/>
        <end position="376"/>
    </location>
</feature>